<evidence type="ECO:0000313" key="2">
    <source>
        <dbReference type="EMBL" id="SEA04969.1"/>
    </source>
</evidence>
<sequence length="236" mass="27050">MDKFIIQTATRFIEDYFPDALVVFIGGSTVEGNITSESDIDLVIIDNKEPSSSLECHLYEGWKIEAFLYHPSSVSINFEAAKYKGLPTLVKMCAAGKQITGDKKEGRKIKDEAQRIYKEGPSAWTQQQIDHARYTITDLLSDFRSATNFEEEVFIVHELISCLSELILRGNKQWIGWGKWYARALRSFDPELARRITAALEIFIIKKEKEGLCELVHEQLEAFGGEKFSDYREEHL</sequence>
<dbReference type="GO" id="GO:0016779">
    <property type="term" value="F:nucleotidyltransferase activity"/>
    <property type="evidence" value="ECO:0007669"/>
    <property type="project" value="InterPro"/>
</dbReference>
<accession>A0A1H3XZU9</accession>
<feature type="domain" description="Polymerase nucleotidyl transferase" evidence="1">
    <location>
        <begin position="13"/>
        <end position="65"/>
    </location>
</feature>
<dbReference type="RefSeq" id="WP_093042559.1">
    <property type="nucleotide sequence ID" value="NZ_FNQR01000002.1"/>
</dbReference>
<dbReference type="Pfam" id="PF01909">
    <property type="entry name" value="NTP_transf_2"/>
    <property type="match status" value="1"/>
</dbReference>
<dbReference type="STRING" id="571932.SAMN05421743_102321"/>
<organism evidence="2 3">
    <name type="scientific">Thalassobacillus cyri</name>
    <dbReference type="NCBI Taxonomy" id="571932"/>
    <lineage>
        <taxon>Bacteria</taxon>
        <taxon>Bacillati</taxon>
        <taxon>Bacillota</taxon>
        <taxon>Bacilli</taxon>
        <taxon>Bacillales</taxon>
        <taxon>Bacillaceae</taxon>
        <taxon>Thalassobacillus</taxon>
    </lineage>
</organism>
<name>A0A1H3XZU9_9BACI</name>
<dbReference type="CDD" id="cd05403">
    <property type="entry name" value="NT_KNTase_like"/>
    <property type="match status" value="1"/>
</dbReference>
<evidence type="ECO:0000259" key="1">
    <source>
        <dbReference type="Pfam" id="PF01909"/>
    </source>
</evidence>
<dbReference type="AlphaFoldDB" id="A0A1H3XZU9"/>
<dbReference type="InterPro" id="IPR043519">
    <property type="entry name" value="NT_sf"/>
</dbReference>
<dbReference type="OrthoDB" id="43980at2"/>
<dbReference type="SUPFAM" id="SSF81301">
    <property type="entry name" value="Nucleotidyltransferase"/>
    <property type="match status" value="1"/>
</dbReference>
<keyword evidence="3" id="KW-1185">Reference proteome</keyword>
<dbReference type="EMBL" id="FNQR01000002">
    <property type="protein sequence ID" value="SEA04969.1"/>
    <property type="molecule type" value="Genomic_DNA"/>
</dbReference>
<dbReference type="Proteomes" id="UP000198584">
    <property type="component" value="Unassembled WGS sequence"/>
</dbReference>
<dbReference type="Gene3D" id="3.30.460.10">
    <property type="entry name" value="Beta Polymerase, domain 2"/>
    <property type="match status" value="1"/>
</dbReference>
<keyword evidence="2" id="KW-0808">Transferase</keyword>
<proteinExistence type="predicted"/>
<protein>
    <submittedName>
        <fullName evidence="2">Nucleotidyltransferase domain-containing protein</fullName>
    </submittedName>
</protein>
<evidence type="ECO:0000313" key="3">
    <source>
        <dbReference type="Proteomes" id="UP000198584"/>
    </source>
</evidence>
<reference evidence="2 3" key="1">
    <citation type="submission" date="2016-10" db="EMBL/GenBank/DDBJ databases">
        <authorList>
            <person name="de Groot N.N."/>
        </authorList>
    </citation>
    <scope>NUCLEOTIDE SEQUENCE [LARGE SCALE GENOMIC DNA]</scope>
    <source>
        <strain evidence="2 3">CCM7597</strain>
    </source>
</reference>
<dbReference type="InterPro" id="IPR002934">
    <property type="entry name" value="Polymerase_NTP_transf_dom"/>
</dbReference>
<gene>
    <name evidence="2" type="ORF">SAMN05421743_102321</name>
</gene>